<evidence type="ECO:0000256" key="15">
    <source>
        <dbReference type="SAM" id="MobiDB-lite"/>
    </source>
</evidence>
<evidence type="ECO:0000256" key="2">
    <source>
        <dbReference type="ARBA" id="ARBA00004435"/>
    </source>
</evidence>
<evidence type="ECO:0000256" key="1">
    <source>
        <dbReference type="ARBA" id="ARBA00004170"/>
    </source>
</evidence>
<dbReference type="PANTHER" id="PTHR14130">
    <property type="entry name" value="3BP-1 RELATED RHOGAP"/>
    <property type="match status" value="1"/>
</dbReference>
<evidence type="ECO:0000256" key="12">
    <source>
        <dbReference type="ARBA" id="ARBA00065623"/>
    </source>
</evidence>
<feature type="compositionally biased region" description="Pro residues" evidence="15">
    <location>
        <begin position="706"/>
        <end position="723"/>
    </location>
</feature>
<dbReference type="InterPro" id="IPR004148">
    <property type="entry name" value="BAR_dom"/>
</dbReference>
<feature type="compositionally biased region" description="Pro residues" evidence="15">
    <location>
        <begin position="790"/>
        <end position="802"/>
    </location>
</feature>
<gene>
    <name evidence="18" type="ORF">GDO54_015182</name>
</gene>
<dbReference type="GO" id="GO:0005829">
    <property type="term" value="C:cytosol"/>
    <property type="evidence" value="ECO:0007669"/>
    <property type="project" value="TreeGrafter"/>
</dbReference>
<feature type="region of interest" description="Disordered" evidence="15">
    <location>
        <begin position="515"/>
        <end position="596"/>
    </location>
</feature>
<protein>
    <recommendedName>
        <fullName evidence="13">Rho GTPase-activating protein 17</fullName>
    </recommendedName>
    <alternativeName>
        <fullName evidence="14">Rho-type GTPase-activating protein 17</fullName>
    </alternativeName>
</protein>
<feature type="compositionally biased region" description="Polar residues" evidence="15">
    <location>
        <begin position="764"/>
        <end position="777"/>
    </location>
</feature>
<name>A0AAV3A2W2_PYXAD</name>
<dbReference type="GO" id="GO:0017124">
    <property type="term" value="F:SH3 domain binding"/>
    <property type="evidence" value="ECO:0007669"/>
    <property type="project" value="UniProtKB-KW"/>
</dbReference>
<dbReference type="GO" id="GO:0016020">
    <property type="term" value="C:membrane"/>
    <property type="evidence" value="ECO:0007669"/>
    <property type="project" value="UniProtKB-SubCell"/>
</dbReference>
<dbReference type="GO" id="GO:0032956">
    <property type="term" value="P:regulation of actin cytoskeleton organization"/>
    <property type="evidence" value="ECO:0007669"/>
    <property type="project" value="TreeGrafter"/>
</dbReference>
<comment type="subunit">
    <text evidence="12">Component of a complex whose core is composed of ARHGAP17, AMOT, PALS1, PATJ and PARD3/PAR3. Interacts with NHERF1, FNBP1, TRIP10, CAPZA (CAPZA1, CAPZA2 or CAPZA3), CAPZB, CD2AP and SH3KBP1/CIN85.</text>
</comment>
<dbReference type="SMART" id="SM00324">
    <property type="entry name" value="RhoGAP"/>
    <property type="match status" value="1"/>
</dbReference>
<dbReference type="FunFam" id="1.10.555.10:FF:000001">
    <property type="entry name" value="Rho GTPase activating protein 44"/>
    <property type="match status" value="1"/>
</dbReference>
<evidence type="ECO:0000313" key="18">
    <source>
        <dbReference type="EMBL" id="DBA19325.1"/>
    </source>
</evidence>
<keyword evidence="9" id="KW-0729">SH3-binding</keyword>
<evidence type="ECO:0000256" key="6">
    <source>
        <dbReference type="ARBA" id="ARBA00022490"/>
    </source>
</evidence>
<dbReference type="FunFam" id="1.20.1270.60:FF:000019">
    <property type="entry name" value="rho GTPase-activating protein 17 isoform X1"/>
    <property type="match status" value="1"/>
</dbReference>
<dbReference type="InterPro" id="IPR000198">
    <property type="entry name" value="RhoGAP_dom"/>
</dbReference>
<evidence type="ECO:0000256" key="7">
    <source>
        <dbReference type="ARBA" id="ARBA00022553"/>
    </source>
</evidence>
<feature type="compositionally biased region" description="Low complexity" evidence="15">
    <location>
        <begin position="725"/>
        <end position="740"/>
    </location>
</feature>
<dbReference type="Pfam" id="PF03114">
    <property type="entry name" value="BAR"/>
    <property type="match status" value="1"/>
</dbReference>
<dbReference type="SMART" id="SM00721">
    <property type="entry name" value="BAR"/>
    <property type="match status" value="1"/>
</dbReference>
<feature type="compositionally biased region" description="Pro residues" evidence="15">
    <location>
        <begin position="628"/>
        <end position="641"/>
    </location>
</feature>
<dbReference type="InterPro" id="IPR027267">
    <property type="entry name" value="AH/BAR_dom_sf"/>
</dbReference>
<reference evidence="18" key="1">
    <citation type="thesis" date="2020" institute="ProQuest LLC" country="789 East Eisenhower Parkway, Ann Arbor, MI, USA">
        <title>Comparative Genomics and Chromosome Evolution.</title>
        <authorList>
            <person name="Mudd A.B."/>
        </authorList>
    </citation>
    <scope>NUCLEOTIDE SEQUENCE</scope>
    <source>
        <strain evidence="18">1538</strain>
        <tissue evidence="18">Blood</tissue>
    </source>
</reference>
<dbReference type="InterPro" id="IPR047165">
    <property type="entry name" value="RHG17/44/SH3BP1-like"/>
</dbReference>
<dbReference type="PROSITE" id="PS51021">
    <property type="entry name" value="BAR"/>
    <property type="match status" value="1"/>
</dbReference>
<evidence type="ECO:0000256" key="14">
    <source>
        <dbReference type="ARBA" id="ARBA00083392"/>
    </source>
</evidence>
<dbReference type="GO" id="GO:0007165">
    <property type="term" value="P:signal transduction"/>
    <property type="evidence" value="ECO:0007669"/>
    <property type="project" value="InterPro"/>
</dbReference>
<comment type="subcellular location">
    <subcellularLocation>
        <location evidence="2">Cell junction</location>
        <location evidence="2">Tight junction</location>
    </subcellularLocation>
    <subcellularLocation>
        <location evidence="3">Cytoplasm</location>
    </subcellularLocation>
    <subcellularLocation>
        <location evidence="1">Membrane</location>
        <topology evidence="1">Peripheral membrane protein</topology>
    </subcellularLocation>
</comment>
<feature type="compositionally biased region" description="Low complexity" evidence="15">
    <location>
        <begin position="642"/>
        <end position="679"/>
    </location>
</feature>
<dbReference type="AlphaFoldDB" id="A0AAV3A2W2"/>
<evidence type="ECO:0000313" key="19">
    <source>
        <dbReference type="Proteomes" id="UP001181693"/>
    </source>
</evidence>
<feature type="compositionally biased region" description="Polar residues" evidence="15">
    <location>
        <begin position="546"/>
        <end position="556"/>
    </location>
</feature>
<dbReference type="InterPro" id="IPR008936">
    <property type="entry name" value="Rho_GTPase_activation_prot"/>
</dbReference>
<dbReference type="GO" id="GO:0005923">
    <property type="term" value="C:bicellular tight junction"/>
    <property type="evidence" value="ECO:0007669"/>
    <property type="project" value="UniProtKB-SubCell"/>
</dbReference>
<dbReference type="PANTHER" id="PTHR14130:SF3">
    <property type="entry name" value="RHO GTPASE-ACTIVATING PROTEIN 17"/>
    <property type="match status" value="1"/>
</dbReference>
<evidence type="ECO:0000256" key="9">
    <source>
        <dbReference type="ARBA" id="ARBA00023036"/>
    </source>
</evidence>
<keyword evidence="10" id="KW-0472">Membrane</keyword>
<dbReference type="Pfam" id="PF00620">
    <property type="entry name" value="RhoGAP"/>
    <property type="match status" value="1"/>
</dbReference>
<keyword evidence="5" id="KW-0343">GTPase activation</keyword>
<evidence type="ECO:0000256" key="11">
    <source>
        <dbReference type="ARBA" id="ARBA00055904"/>
    </source>
</evidence>
<evidence type="ECO:0000259" key="16">
    <source>
        <dbReference type="PROSITE" id="PS50238"/>
    </source>
</evidence>
<evidence type="ECO:0000256" key="5">
    <source>
        <dbReference type="ARBA" id="ARBA00022468"/>
    </source>
</evidence>
<keyword evidence="8" id="KW-0965">Cell junction</keyword>
<comment type="function">
    <text evidence="11">Rho GTPase-activating protein involved in the maintenance of tight junction by regulating the activity of CDC42, thereby playing a central role in apical polarity of epithelial cells. Specifically acts as a GTPase activator for the CDC42 GTPase by converting it to an inactive GDP-bound state. The complex formed with AMOT acts by regulating the uptake of polarity proteins at tight junctions, possibly by deciding whether tight junction transmembrane proteins are recycled back to the plasma membrane or sent elsewhere. Participates in the Ca(2+)-dependent regulation of exocytosis, possibly by catalyzing GTPase activity of Rho family proteins and by inducing the reorganization of the cortical actin filaments. Acts as a GTPase activator in vitro for RAC1.</text>
</comment>
<evidence type="ECO:0000256" key="4">
    <source>
        <dbReference type="ARBA" id="ARBA00022427"/>
    </source>
</evidence>
<dbReference type="SUPFAM" id="SSF103657">
    <property type="entry name" value="BAR/IMD domain-like"/>
    <property type="match status" value="1"/>
</dbReference>
<feature type="domain" description="BAR" evidence="17">
    <location>
        <begin position="14"/>
        <end position="247"/>
    </location>
</feature>
<keyword evidence="4" id="KW-0796">Tight junction</keyword>
<sequence>MKKQFNRMRQLANQTVGRAEKTEVLSNDLLEIERRLDNVRLVCHNAHKKLLVCLQGQPGTDPDKRYKKLPLMGVSQSMLEGCTQLSDETLLGKTLSSCAEAEQRLAQELSYHEMQIEKDVLEPINQLTEVEIPNVQKQRKQLARLVLDWDSARARHNQAQKSSTTNFQMQPGKMDSLKEEMDEAANKVEQCKDQLAADMYNFVSKEGEYGQLFVSLLEAQADYHRKALAVLEKALPEIQAQQDKWTEKPAFGTALEEHLKRSSREIALPIEACVMMLLETGMKEEGLFRIAAGASKLKKLKAALDCSTSQLEEFYSDPHAVAGALKSYLRELPEPLMTFGLYDEWIAAGNVPDQNTKLQNLWVVCQKLPKPNLENFRYLVKFLAKLSHYSDVNKMTPSNIAIVLGPNLLWAKHEGTLAEIAAATSVHVVTIIEPIIQHADWFFPEDVDFNVSGAFVPAAPASHHNNIYSGNDMTYEFGLFDKKRPFSMAIAEDLLKKDSMGLKVLDFQLNTRRGGTLNRKHASPAFHPPLPPSDGGTQAELAGTPSDFTTTNSSAQPAAPAESVSAHGQEEASTNKTKEMPTATTPPSLRNGTLSSAMGNTNQLAVAPAQGAANPSPHSTRRVTKKPAPAPPKPVIPPPVQPGNQNVPITANTPPSISPKPSSHGHSPSPPNSTSNQSGTAAPTSYSHGTLPRRHSGSQPSIQAPNHPPPQPPTQPAPQPKPMVTPSTESTTEQSSSPSHSPTPPDTPPPIGEHTSAQGILPEATQTHPLPQQNSGTLPRPRPVPKPRVRPTVPPPPQPPTSHLPGETPSPSSSKVITEPILAQPVADSALPVPIVEPPPALVALLDTDIESTAL</sequence>
<evidence type="ECO:0000256" key="3">
    <source>
        <dbReference type="ARBA" id="ARBA00004496"/>
    </source>
</evidence>
<dbReference type="SUPFAM" id="SSF48350">
    <property type="entry name" value="GTPase activation domain, GAP"/>
    <property type="match status" value="1"/>
</dbReference>
<dbReference type="EMBL" id="DYDO01000008">
    <property type="protein sequence ID" value="DBA19325.1"/>
    <property type="molecule type" value="Genomic_DNA"/>
</dbReference>
<dbReference type="Gene3D" id="1.20.1270.60">
    <property type="entry name" value="Arfaptin homology (AH) domain/BAR domain"/>
    <property type="match status" value="1"/>
</dbReference>
<organism evidence="18 19">
    <name type="scientific">Pyxicephalus adspersus</name>
    <name type="common">African bullfrog</name>
    <dbReference type="NCBI Taxonomy" id="30357"/>
    <lineage>
        <taxon>Eukaryota</taxon>
        <taxon>Metazoa</taxon>
        <taxon>Chordata</taxon>
        <taxon>Craniata</taxon>
        <taxon>Vertebrata</taxon>
        <taxon>Euteleostomi</taxon>
        <taxon>Amphibia</taxon>
        <taxon>Batrachia</taxon>
        <taxon>Anura</taxon>
        <taxon>Neobatrachia</taxon>
        <taxon>Ranoidea</taxon>
        <taxon>Pyxicephalidae</taxon>
        <taxon>Pyxicephalinae</taxon>
        <taxon>Pyxicephalus</taxon>
    </lineage>
</organism>
<dbReference type="GO" id="GO:0005096">
    <property type="term" value="F:GTPase activator activity"/>
    <property type="evidence" value="ECO:0007669"/>
    <property type="project" value="UniProtKB-KW"/>
</dbReference>
<comment type="caution">
    <text evidence="18">The sequence shown here is derived from an EMBL/GenBank/DDBJ whole genome shotgun (WGS) entry which is preliminary data.</text>
</comment>
<dbReference type="CDD" id="cd04386">
    <property type="entry name" value="RhoGAP_nadrin"/>
    <property type="match status" value="1"/>
</dbReference>
<dbReference type="Gene3D" id="1.10.555.10">
    <property type="entry name" value="Rho GTPase activation protein"/>
    <property type="match status" value="1"/>
</dbReference>
<feature type="domain" description="Rho-GAP" evidence="16">
    <location>
        <begin position="253"/>
        <end position="443"/>
    </location>
</feature>
<evidence type="ECO:0000256" key="10">
    <source>
        <dbReference type="ARBA" id="ARBA00023136"/>
    </source>
</evidence>
<evidence type="ECO:0000256" key="8">
    <source>
        <dbReference type="ARBA" id="ARBA00022949"/>
    </source>
</evidence>
<feature type="compositionally biased region" description="Polar residues" evidence="15">
    <location>
        <begin position="582"/>
        <end position="596"/>
    </location>
</feature>
<keyword evidence="19" id="KW-1185">Reference proteome</keyword>
<keyword evidence="6" id="KW-0963">Cytoplasm</keyword>
<evidence type="ECO:0000256" key="13">
    <source>
        <dbReference type="ARBA" id="ARBA00070237"/>
    </source>
</evidence>
<accession>A0AAV3A2W2</accession>
<dbReference type="GO" id="GO:0035020">
    <property type="term" value="P:regulation of Rac protein signal transduction"/>
    <property type="evidence" value="ECO:0007669"/>
    <property type="project" value="TreeGrafter"/>
</dbReference>
<dbReference type="PROSITE" id="PS50238">
    <property type="entry name" value="RHOGAP"/>
    <property type="match status" value="1"/>
</dbReference>
<feature type="region of interest" description="Disordered" evidence="15">
    <location>
        <begin position="608"/>
        <end position="818"/>
    </location>
</feature>
<keyword evidence="7" id="KW-0597">Phosphoprotein</keyword>
<dbReference type="Proteomes" id="UP001181693">
    <property type="component" value="Unassembled WGS sequence"/>
</dbReference>
<feature type="compositionally biased region" description="Pro residues" evidence="15">
    <location>
        <begin position="741"/>
        <end position="751"/>
    </location>
</feature>
<proteinExistence type="predicted"/>
<evidence type="ECO:0000259" key="17">
    <source>
        <dbReference type="PROSITE" id="PS51021"/>
    </source>
</evidence>